<reference evidence="3 4" key="1">
    <citation type="submission" date="2020-10" db="EMBL/GenBank/DDBJ databases">
        <authorList>
            <person name="Castelo-Branco R."/>
            <person name="Eusebio N."/>
            <person name="Adriana R."/>
            <person name="Vieira A."/>
            <person name="Brugerolle De Fraissinette N."/>
            <person name="Rezende De Castro R."/>
            <person name="Schneider M.P."/>
            <person name="Vasconcelos V."/>
            <person name="Leao P.N."/>
        </authorList>
    </citation>
    <scope>NUCLEOTIDE SEQUENCE [LARGE SCALE GENOMIC DNA]</scope>
    <source>
        <strain evidence="3 4">LEGE 03274</strain>
    </source>
</reference>
<dbReference type="InterPro" id="IPR007049">
    <property type="entry name" value="Carb-sel_porin_OprB"/>
</dbReference>
<evidence type="ECO:0000313" key="3">
    <source>
        <dbReference type="EMBL" id="MBE9221090.1"/>
    </source>
</evidence>
<evidence type="ECO:0000313" key="4">
    <source>
        <dbReference type="Proteomes" id="UP000654604"/>
    </source>
</evidence>
<comment type="caution">
    <text evidence="3">The sequence shown here is derived from an EMBL/GenBank/DDBJ whole genome shotgun (WGS) entry which is preliminary data.</text>
</comment>
<name>A0ABR9UZP5_9CHRO</name>
<evidence type="ECO:0000256" key="2">
    <source>
        <dbReference type="RuleBase" id="RU363072"/>
    </source>
</evidence>
<dbReference type="RefSeq" id="WP_193799293.1">
    <property type="nucleotide sequence ID" value="NZ_JADEWC010000001.1"/>
</dbReference>
<dbReference type="SUPFAM" id="SSF56935">
    <property type="entry name" value="Porins"/>
    <property type="match status" value="1"/>
</dbReference>
<dbReference type="Proteomes" id="UP000654604">
    <property type="component" value="Unassembled WGS sequence"/>
</dbReference>
<dbReference type="NCBIfam" id="NF033921">
    <property type="entry name" value="por_somb"/>
    <property type="match status" value="1"/>
</dbReference>
<dbReference type="Pfam" id="PF04966">
    <property type="entry name" value="OprB"/>
    <property type="match status" value="1"/>
</dbReference>
<dbReference type="InterPro" id="IPR047684">
    <property type="entry name" value="Por_som-like"/>
</dbReference>
<proteinExistence type="inferred from homology"/>
<dbReference type="InterPro" id="IPR051465">
    <property type="entry name" value="Cell_Envelope_Struct_Comp"/>
</dbReference>
<evidence type="ECO:0000256" key="1">
    <source>
        <dbReference type="ARBA" id="ARBA00008769"/>
    </source>
</evidence>
<accession>A0ABR9UZP5</accession>
<dbReference type="Gene3D" id="2.40.160.180">
    <property type="entry name" value="Carbohydrate-selective porin OprB"/>
    <property type="match status" value="1"/>
</dbReference>
<comment type="similarity">
    <text evidence="1 2">Belongs to the OprB family.</text>
</comment>
<organism evidence="3 4">
    <name type="scientific">Cyanobacterium stanieri LEGE 03274</name>
    <dbReference type="NCBI Taxonomy" id="1828756"/>
    <lineage>
        <taxon>Bacteria</taxon>
        <taxon>Bacillati</taxon>
        <taxon>Cyanobacteriota</taxon>
        <taxon>Cyanophyceae</taxon>
        <taxon>Oscillatoriophycideae</taxon>
        <taxon>Chroococcales</taxon>
        <taxon>Geminocystaceae</taxon>
        <taxon>Cyanobacterium</taxon>
    </lineage>
</organism>
<dbReference type="EMBL" id="JADEWC010000001">
    <property type="protein sequence ID" value="MBE9221090.1"/>
    <property type="molecule type" value="Genomic_DNA"/>
</dbReference>
<dbReference type="InterPro" id="IPR038673">
    <property type="entry name" value="OprB_sf"/>
</dbReference>
<protein>
    <submittedName>
        <fullName evidence="3">Iron uptake porin</fullName>
    </submittedName>
</protein>
<dbReference type="PANTHER" id="PTHR43308:SF1">
    <property type="entry name" value="OUTER MEMBRANE PROTEIN ALPHA"/>
    <property type="match status" value="1"/>
</dbReference>
<dbReference type="PANTHER" id="PTHR43308">
    <property type="entry name" value="OUTER MEMBRANE PROTEIN ALPHA-RELATED"/>
    <property type="match status" value="1"/>
</dbReference>
<gene>
    <name evidence="3" type="ORF">IQ215_00110</name>
</gene>
<sequence>MKNNQNIIDAIKYLDNKYHCLENNFIDTPTKKSYHNDITNKINYCLKQLKNAPKQLILEDINIIKQLEKIYYYDLKTLENSTKNLENISDQLTKTAFSNTAKLEGEIIFALAQVQGNHQVENREQSIPENLTLSHRTRLEFINSFNGSDELRIRFQSRNVPEFEDITGTSMANLGFDGNSDGNIELSRLDYETNLGEHSEIYFNIVGGGLGDYLDNINGDFSGSGDGAISLFARENPIRRQGGAPGIGLSHQLNDNILLQWGYVAPEADDLDVGIFQSPYGLALQGMVEFSNDFRFSLTYIRSFNAVNTGTSSSLAANPFNGDSRAIMADSWGAEISWDLSSQTTFGARVGYINAQAQDLERQPEAQLLTWAMLLALKDLGKEGNLLGFVWGQPLRVIGNNYGLVEDNGSWHLEVFYRLKINDHIAITPGFFMIINPENNLDNAPILVSTVRTTFTF</sequence>
<keyword evidence="4" id="KW-1185">Reference proteome</keyword>